<sequence>MKNSIQAKQQWGHQSDISKRSKLNKTQGRAKRAAAAPASEEEAFGGTMDVGNCSHM</sequence>
<protein>
    <submittedName>
        <fullName evidence="2">Uncharacterized protein</fullName>
    </submittedName>
</protein>
<evidence type="ECO:0000256" key="1">
    <source>
        <dbReference type="SAM" id="MobiDB-lite"/>
    </source>
</evidence>
<proteinExistence type="predicted"/>
<name>A0A1R3G3L9_9ROSI</name>
<feature type="compositionally biased region" description="Basic residues" evidence="1">
    <location>
        <begin position="20"/>
        <end position="32"/>
    </location>
</feature>
<dbReference type="AlphaFoldDB" id="A0A1R3G3L9"/>
<dbReference type="Proteomes" id="UP000187203">
    <property type="component" value="Unassembled WGS sequence"/>
</dbReference>
<feature type="compositionally biased region" description="Polar residues" evidence="1">
    <location>
        <begin position="1"/>
        <end position="15"/>
    </location>
</feature>
<reference evidence="3" key="1">
    <citation type="submission" date="2013-09" db="EMBL/GenBank/DDBJ databases">
        <title>Corchorus olitorius genome sequencing.</title>
        <authorList>
            <person name="Alam M."/>
            <person name="Haque M.S."/>
            <person name="Islam M.S."/>
            <person name="Emdad E.M."/>
            <person name="Islam M.M."/>
            <person name="Ahmed B."/>
            <person name="Halim A."/>
            <person name="Hossen Q.M.M."/>
            <person name="Hossain M.Z."/>
            <person name="Ahmed R."/>
            <person name="Khan M.M."/>
            <person name="Islam R."/>
            <person name="Rashid M.M."/>
            <person name="Khan S.A."/>
            <person name="Rahman M.S."/>
            <person name="Alam M."/>
            <person name="Yahiya A.S."/>
            <person name="Khan M.S."/>
            <person name="Azam M.S."/>
            <person name="Haque T."/>
            <person name="Lashkar M.Z.H."/>
            <person name="Akhand A.I."/>
            <person name="Morshed G."/>
            <person name="Roy S."/>
            <person name="Uddin K.S."/>
            <person name="Rabeya T."/>
            <person name="Hossain A.S."/>
            <person name="Chowdhury A."/>
            <person name="Snigdha A.R."/>
            <person name="Mortoza M.S."/>
            <person name="Matin S.A."/>
            <person name="Hoque S.M.E."/>
            <person name="Islam M.K."/>
            <person name="Roy D.K."/>
            <person name="Haider R."/>
            <person name="Moosa M.M."/>
            <person name="Elias S.M."/>
            <person name="Hasan A.M."/>
            <person name="Jahan S."/>
            <person name="Shafiuddin M."/>
            <person name="Mahmood N."/>
            <person name="Shommy N.S."/>
        </authorList>
    </citation>
    <scope>NUCLEOTIDE SEQUENCE [LARGE SCALE GENOMIC DNA]</scope>
    <source>
        <strain evidence="3">cv. O-4</strain>
    </source>
</reference>
<comment type="caution">
    <text evidence="2">The sequence shown here is derived from an EMBL/GenBank/DDBJ whole genome shotgun (WGS) entry which is preliminary data.</text>
</comment>
<feature type="region of interest" description="Disordered" evidence="1">
    <location>
        <begin position="1"/>
        <end position="56"/>
    </location>
</feature>
<organism evidence="2 3">
    <name type="scientific">Corchorus olitorius</name>
    <dbReference type="NCBI Taxonomy" id="93759"/>
    <lineage>
        <taxon>Eukaryota</taxon>
        <taxon>Viridiplantae</taxon>
        <taxon>Streptophyta</taxon>
        <taxon>Embryophyta</taxon>
        <taxon>Tracheophyta</taxon>
        <taxon>Spermatophyta</taxon>
        <taxon>Magnoliopsida</taxon>
        <taxon>eudicotyledons</taxon>
        <taxon>Gunneridae</taxon>
        <taxon>Pentapetalae</taxon>
        <taxon>rosids</taxon>
        <taxon>malvids</taxon>
        <taxon>Malvales</taxon>
        <taxon>Malvaceae</taxon>
        <taxon>Grewioideae</taxon>
        <taxon>Apeibeae</taxon>
        <taxon>Corchorus</taxon>
    </lineage>
</organism>
<evidence type="ECO:0000313" key="3">
    <source>
        <dbReference type="Proteomes" id="UP000187203"/>
    </source>
</evidence>
<gene>
    <name evidence="2" type="ORF">COLO4_37040</name>
</gene>
<keyword evidence="3" id="KW-1185">Reference proteome</keyword>
<accession>A0A1R3G3L9</accession>
<evidence type="ECO:0000313" key="2">
    <source>
        <dbReference type="EMBL" id="OMO52688.1"/>
    </source>
</evidence>
<dbReference type="EMBL" id="AWUE01023800">
    <property type="protein sequence ID" value="OMO52688.1"/>
    <property type="molecule type" value="Genomic_DNA"/>
</dbReference>